<sequence>MLLPSLGPLLTELKAFITGYPDKSNLDFTLNELPGYPQIGS</sequence>
<accession>A0A975BJF8</accession>
<proteinExistence type="predicted"/>
<dbReference type="AlphaFoldDB" id="A0A975BJF8"/>
<keyword evidence="2" id="KW-1185">Reference proteome</keyword>
<dbReference type="EMBL" id="CP061800">
    <property type="protein sequence ID" value="QTA86215.1"/>
    <property type="molecule type" value="Genomic_DNA"/>
</dbReference>
<dbReference type="KEGG" id="dmm:dnm_022360"/>
<gene>
    <name evidence="1" type="ORF">dnm_022360</name>
</gene>
<reference evidence="1" key="1">
    <citation type="journal article" date="2021" name="Microb. Physiol.">
        <title>Proteogenomic Insights into the Physiology of Marine, Sulfate-Reducing, Filamentous Desulfonema limicola and Desulfonema magnum.</title>
        <authorList>
            <person name="Schnaars V."/>
            <person name="Wohlbrand L."/>
            <person name="Scheve S."/>
            <person name="Hinrichs C."/>
            <person name="Reinhardt R."/>
            <person name="Rabus R."/>
        </authorList>
    </citation>
    <scope>NUCLEOTIDE SEQUENCE</scope>
    <source>
        <strain evidence="1">4be13</strain>
    </source>
</reference>
<evidence type="ECO:0000313" key="1">
    <source>
        <dbReference type="EMBL" id="QTA86215.1"/>
    </source>
</evidence>
<evidence type="ECO:0000313" key="2">
    <source>
        <dbReference type="Proteomes" id="UP000663722"/>
    </source>
</evidence>
<protein>
    <submittedName>
        <fullName evidence="1">Uncharacterized protein</fullName>
    </submittedName>
</protein>
<dbReference type="Proteomes" id="UP000663722">
    <property type="component" value="Chromosome"/>
</dbReference>
<name>A0A975BJF8_9BACT</name>
<organism evidence="1 2">
    <name type="scientific">Desulfonema magnum</name>
    <dbReference type="NCBI Taxonomy" id="45655"/>
    <lineage>
        <taxon>Bacteria</taxon>
        <taxon>Pseudomonadati</taxon>
        <taxon>Thermodesulfobacteriota</taxon>
        <taxon>Desulfobacteria</taxon>
        <taxon>Desulfobacterales</taxon>
        <taxon>Desulfococcaceae</taxon>
        <taxon>Desulfonema</taxon>
    </lineage>
</organism>